<protein>
    <submittedName>
        <fullName evidence="2">DUF6236 family protein</fullName>
    </submittedName>
</protein>
<keyword evidence="3" id="KW-1185">Reference proteome</keyword>
<feature type="coiled-coil region" evidence="1">
    <location>
        <begin position="277"/>
        <end position="304"/>
    </location>
</feature>
<evidence type="ECO:0000256" key="1">
    <source>
        <dbReference type="SAM" id="Coils"/>
    </source>
</evidence>
<comment type="caution">
    <text evidence="2">The sequence shown here is derived from an EMBL/GenBank/DDBJ whole genome shotgun (WGS) entry which is preliminary data.</text>
</comment>
<proteinExistence type="predicted"/>
<evidence type="ECO:0000313" key="2">
    <source>
        <dbReference type="EMBL" id="MEH0638879.1"/>
    </source>
</evidence>
<name>A0ABU8AYX9_9ACTN</name>
<evidence type="ECO:0000313" key="3">
    <source>
        <dbReference type="Proteomes" id="UP001310290"/>
    </source>
</evidence>
<dbReference type="EMBL" id="JARULZ010000002">
    <property type="protein sequence ID" value="MEH0638879.1"/>
    <property type="molecule type" value="Genomic_DNA"/>
</dbReference>
<dbReference type="Proteomes" id="UP001310290">
    <property type="component" value="Unassembled WGS sequence"/>
</dbReference>
<accession>A0ABU8AYX9</accession>
<gene>
    <name evidence="2" type="ORF">QBA35_37575</name>
</gene>
<dbReference type="InterPro" id="IPR046203">
    <property type="entry name" value="DUF6236"/>
</dbReference>
<reference evidence="2" key="1">
    <citation type="submission" date="2023-04" db="EMBL/GenBank/DDBJ databases">
        <title>Genomic diversity of scab-causing Streptomyces spp. in the province of Quebec, Canada.</title>
        <authorList>
            <person name="Biessy A."/>
            <person name="Cadieux M."/>
            <person name="Ciotola M."/>
            <person name="Filion M."/>
        </authorList>
    </citation>
    <scope>NUCLEOTIDE SEQUENCE</scope>
    <source>
        <strain evidence="2">B21-115</strain>
    </source>
</reference>
<organism evidence="2 3">
    <name type="scientific">Streptomyces bottropensis</name>
    <dbReference type="NCBI Taxonomy" id="42235"/>
    <lineage>
        <taxon>Bacteria</taxon>
        <taxon>Bacillati</taxon>
        <taxon>Actinomycetota</taxon>
        <taxon>Actinomycetes</taxon>
        <taxon>Kitasatosporales</taxon>
        <taxon>Streptomycetaceae</taxon>
        <taxon>Streptomyces</taxon>
    </lineage>
</organism>
<dbReference type="Pfam" id="PF19749">
    <property type="entry name" value="DUF6236"/>
    <property type="match status" value="1"/>
</dbReference>
<keyword evidence="1" id="KW-0175">Coiled coil</keyword>
<sequence length="414" mass="46210">MLPHTGLYYPFIHFRDERWLKTAALYWRELARVVPQGYHLTDSRTARVLREDLRFIKPVDPAETARQVAPLFLNVVARHGEALRAAGYAVSPAWNDWDRRARDPFNPAPPLAWGHAARHLHGGVPARAGVAASYEEEFTRELREVFMESGLAADVRRNRWLQERQSLAHGRWMAMDARLTWVYKCAFVEVLARQGRYTPTTDQPDAHLASDGWDVDRIAQSLLDAPDTAAAARPDDLTDAVGLLAIRLAVPAGLDNIPVEKIVKLREEHREEFAAFNAVVTQTVDELRQELDEVTLQEARVRDVRMAIEDRFDLPLRALREAMKAQGMGTAYGLANVKFEVPALMGVFGAAGSFLGQPVPGAAVGAALGFMNVRHTHKQQVKELKAASPAAAYLLSVQRGLKPQSLLRKITRLA</sequence>
<dbReference type="RefSeq" id="WP_334661500.1">
    <property type="nucleotide sequence ID" value="NZ_JARULZ010000002.1"/>
</dbReference>